<evidence type="ECO:0000256" key="4">
    <source>
        <dbReference type="HAMAP-Rule" id="MF_00165"/>
    </source>
</evidence>
<organism evidence="6 7">
    <name type="scientific">Ewingella americana</name>
    <dbReference type="NCBI Taxonomy" id="41202"/>
    <lineage>
        <taxon>Bacteria</taxon>
        <taxon>Pseudomonadati</taxon>
        <taxon>Pseudomonadota</taxon>
        <taxon>Gammaproteobacteria</taxon>
        <taxon>Enterobacterales</taxon>
        <taxon>Yersiniaceae</taxon>
        <taxon>Ewingella</taxon>
    </lineage>
</organism>
<keyword evidence="4" id="KW-0418">Kinase</keyword>
<dbReference type="AlphaFoldDB" id="A0A502GE14"/>
<keyword evidence="4" id="KW-0547">Nucleotide-binding</keyword>
<evidence type="ECO:0000256" key="1">
    <source>
        <dbReference type="ARBA" id="ARBA00012980"/>
    </source>
</evidence>
<dbReference type="Pfam" id="PF02223">
    <property type="entry name" value="Thymidylate_kin"/>
    <property type="match status" value="1"/>
</dbReference>
<keyword evidence="7" id="KW-1185">Reference proteome</keyword>
<proteinExistence type="inferred from homology"/>
<evidence type="ECO:0000259" key="5">
    <source>
        <dbReference type="Pfam" id="PF02223"/>
    </source>
</evidence>
<dbReference type="InterPro" id="IPR018094">
    <property type="entry name" value="Thymidylate_kinase"/>
</dbReference>
<reference evidence="6 7" key="1">
    <citation type="journal article" date="2019" name="Environ. Microbiol.">
        <title>Species interactions and distinct microbial communities in high Arctic permafrost affected cryosols are associated with the CH4 and CO2 gas fluxes.</title>
        <authorList>
            <person name="Altshuler I."/>
            <person name="Hamel J."/>
            <person name="Turney S."/>
            <person name="Magnuson E."/>
            <person name="Levesque R."/>
            <person name="Greer C."/>
            <person name="Whyte L.G."/>
        </authorList>
    </citation>
    <scope>NUCLEOTIDE SEQUENCE [LARGE SCALE GENOMIC DNA]</scope>
    <source>
        <strain evidence="6 7">E4</strain>
    </source>
</reference>
<comment type="similarity">
    <text evidence="4">Belongs to the thymidylate kinase family.</text>
</comment>
<dbReference type="SUPFAM" id="SSF52540">
    <property type="entry name" value="P-loop containing nucleoside triphosphate hydrolases"/>
    <property type="match status" value="1"/>
</dbReference>
<keyword evidence="4" id="KW-0808">Transferase</keyword>
<dbReference type="OrthoDB" id="9774907at2"/>
<dbReference type="Gene3D" id="3.40.50.300">
    <property type="entry name" value="P-loop containing nucleotide triphosphate hydrolases"/>
    <property type="match status" value="1"/>
</dbReference>
<gene>
    <name evidence="4" type="primary">tmk</name>
    <name evidence="6" type="ORF">EAH77_16380</name>
</gene>
<evidence type="ECO:0000256" key="3">
    <source>
        <dbReference type="ARBA" id="ARBA00029962"/>
    </source>
</evidence>
<feature type="domain" description="Thymidylate kinase-like" evidence="5">
    <location>
        <begin position="7"/>
        <end position="186"/>
    </location>
</feature>
<comment type="caution">
    <text evidence="4">Lacks conserved residue(s) required for the propagation of feature annotation.</text>
</comment>
<sequence>MFYSVTDGADYVGKTEVTSILCERFRAEGFNALRFSEPSSDDQYGASSQIRKLITQNPTDAVSTGLLMMAARNELFTRLPKDAMWLADRSFYTTYVYQNLENDPTARTVLEMIHSHYLKIPVPDSTILLTVNREQALKRSKGRTGVMQMGWLDELSLENHQTIQDYYRRVMPKDTLEIDTSNLSIPEVAELAYQHIKSKMSLKQEVLCRRVILTD</sequence>
<dbReference type="RefSeq" id="WP_140473872.1">
    <property type="nucleotide sequence ID" value="NZ_RCZD01000008.1"/>
</dbReference>
<protein>
    <recommendedName>
        <fullName evidence="2 4">Thymidylate kinase</fullName>
        <ecNumber evidence="1 4">2.7.4.9</ecNumber>
    </recommendedName>
    <alternativeName>
        <fullName evidence="3 4">dTMP kinase</fullName>
    </alternativeName>
</protein>
<evidence type="ECO:0000313" key="6">
    <source>
        <dbReference type="EMBL" id="TPG60145.1"/>
    </source>
</evidence>
<dbReference type="InterPro" id="IPR027417">
    <property type="entry name" value="P-loop_NTPase"/>
</dbReference>
<name>A0A502GE14_9GAMM</name>
<dbReference type="GO" id="GO:0005524">
    <property type="term" value="F:ATP binding"/>
    <property type="evidence" value="ECO:0007669"/>
    <property type="project" value="UniProtKB-UniRule"/>
</dbReference>
<keyword evidence="4" id="KW-0545">Nucleotide biosynthesis</keyword>
<evidence type="ECO:0000256" key="2">
    <source>
        <dbReference type="ARBA" id="ARBA00017144"/>
    </source>
</evidence>
<dbReference type="GO" id="GO:0006235">
    <property type="term" value="P:dTTP biosynthetic process"/>
    <property type="evidence" value="ECO:0007669"/>
    <property type="project" value="UniProtKB-UniRule"/>
</dbReference>
<dbReference type="EMBL" id="RCZD01000008">
    <property type="protein sequence ID" value="TPG60145.1"/>
    <property type="molecule type" value="Genomic_DNA"/>
</dbReference>
<dbReference type="Proteomes" id="UP000317663">
    <property type="component" value="Unassembled WGS sequence"/>
</dbReference>
<keyword evidence="4" id="KW-0067">ATP-binding</keyword>
<dbReference type="HAMAP" id="MF_00165">
    <property type="entry name" value="Thymidylate_kinase"/>
    <property type="match status" value="1"/>
</dbReference>
<comment type="function">
    <text evidence="4">Phosphorylation of dTMP to form dTDP in both de novo and salvage pathways of dTTP synthesis.</text>
</comment>
<accession>A0A502GE14</accession>
<evidence type="ECO:0000313" key="7">
    <source>
        <dbReference type="Proteomes" id="UP000317663"/>
    </source>
</evidence>
<dbReference type="InterPro" id="IPR039430">
    <property type="entry name" value="Thymidylate_kin-like_dom"/>
</dbReference>
<comment type="catalytic activity">
    <reaction evidence="4">
        <text>dTMP + ATP = dTDP + ADP</text>
        <dbReference type="Rhea" id="RHEA:13517"/>
        <dbReference type="ChEBI" id="CHEBI:30616"/>
        <dbReference type="ChEBI" id="CHEBI:58369"/>
        <dbReference type="ChEBI" id="CHEBI:63528"/>
        <dbReference type="ChEBI" id="CHEBI:456216"/>
        <dbReference type="EC" id="2.7.4.9"/>
    </reaction>
</comment>
<comment type="caution">
    <text evidence="6">The sequence shown here is derived from an EMBL/GenBank/DDBJ whole genome shotgun (WGS) entry which is preliminary data.</text>
</comment>
<dbReference type="GO" id="GO:0004798">
    <property type="term" value="F:dTMP kinase activity"/>
    <property type="evidence" value="ECO:0007669"/>
    <property type="project" value="UniProtKB-UniRule"/>
</dbReference>
<dbReference type="GO" id="GO:0006233">
    <property type="term" value="P:dTDP biosynthetic process"/>
    <property type="evidence" value="ECO:0007669"/>
    <property type="project" value="InterPro"/>
</dbReference>
<dbReference type="EC" id="2.7.4.9" evidence="1 4"/>